<gene>
    <name evidence="10" type="ORF">CFN03_01475</name>
    <name evidence="9" type="ORF">F7P68_0001180</name>
    <name evidence="8" type="ORF">SN16_01160</name>
</gene>
<evidence type="ECO:0000259" key="7">
    <source>
        <dbReference type="PROSITE" id="PS51160"/>
    </source>
</evidence>
<feature type="domain" description="Acylphosphatase-like" evidence="7">
    <location>
        <begin position="3"/>
        <end position="89"/>
    </location>
</feature>
<reference evidence="13" key="3">
    <citation type="submission" date="2020-04" db="EMBL/GenBank/DDBJ databases">
        <title>Genome analysis and biological profiling of marine Cellulosimicrobium funkei MOSEL-ME6.</title>
        <authorList>
            <person name="Tanveer F."/>
            <person name="Xie Y."/>
            <person name="Shinwari Z.K."/>
        </authorList>
    </citation>
    <scope>NUCLEOTIDE SEQUENCE [LARGE SCALE GENOMIC DNA]</scope>
    <source>
        <strain evidence="13">MOSEL-ME25</strain>
    </source>
</reference>
<evidence type="ECO:0000256" key="1">
    <source>
        <dbReference type="ARBA" id="ARBA00005614"/>
    </source>
</evidence>
<dbReference type="SUPFAM" id="SSF54975">
    <property type="entry name" value="Acylphosphatase/BLUF domain-like"/>
    <property type="match status" value="1"/>
</dbReference>
<dbReference type="PROSITE" id="PS00150">
    <property type="entry name" value="ACYLPHOSPHATASE_1"/>
    <property type="match status" value="1"/>
</dbReference>
<dbReference type="Proteomes" id="UP000527860">
    <property type="component" value="Unassembled WGS sequence"/>
</dbReference>
<dbReference type="GeneID" id="77844150"/>
<proteinExistence type="inferred from homology"/>
<dbReference type="EMBL" id="NPEZ01000001">
    <property type="protein sequence ID" value="OZT77982.1"/>
    <property type="molecule type" value="Genomic_DNA"/>
</dbReference>
<evidence type="ECO:0000313" key="9">
    <source>
        <dbReference type="EMBL" id="MDB0579149.1"/>
    </source>
</evidence>
<keyword evidence="13" id="KW-1185">Reference proteome</keyword>
<dbReference type="EMBL" id="JXII01000001">
    <property type="protein sequence ID" value="KIH71999.1"/>
    <property type="molecule type" value="Genomic_DNA"/>
</dbReference>
<evidence type="ECO:0000313" key="11">
    <source>
        <dbReference type="Proteomes" id="UP000031546"/>
    </source>
</evidence>
<comment type="similarity">
    <text evidence="1 6">Belongs to the acylphosphatase family.</text>
</comment>
<evidence type="ECO:0000313" key="12">
    <source>
        <dbReference type="Proteomes" id="UP000216682"/>
    </source>
</evidence>
<keyword evidence="5 8" id="KW-0378">Hydrolase</keyword>
<dbReference type="RefSeq" id="WP_040104772.1">
    <property type="nucleotide sequence ID" value="NZ_BMCA01000001.1"/>
</dbReference>
<dbReference type="PROSITE" id="PS51160">
    <property type="entry name" value="ACYLPHOSPHATASE_3"/>
    <property type="match status" value="1"/>
</dbReference>
<dbReference type="EMBL" id="JABEVU030000001">
    <property type="protein sequence ID" value="MDB0579149.1"/>
    <property type="molecule type" value="Genomic_DNA"/>
</dbReference>
<dbReference type="GO" id="GO:0003998">
    <property type="term" value="F:acylphosphatase activity"/>
    <property type="evidence" value="ECO:0007669"/>
    <property type="project" value="UniProtKB-EC"/>
</dbReference>
<dbReference type="Gene3D" id="3.30.70.100">
    <property type="match status" value="1"/>
</dbReference>
<sequence length="89" mass="9839">MESRMIIVSGRVQGVGFRYSTKVIADRLNITGYAANVRDYVEILATGSEADLDEFVRQVTEGASPASNVDDYSVKTIPLEDGYDRFVTK</sequence>
<dbReference type="AlphaFoldDB" id="A0A0C2HJU7"/>
<evidence type="ECO:0000256" key="6">
    <source>
        <dbReference type="RuleBase" id="RU004168"/>
    </source>
</evidence>
<evidence type="ECO:0000256" key="4">
    <source>
        <dbReference type="ARBA" id="ARBA00047645"/>
    </source>
</evidence>
<dbReference type="PANTHER" id="PTHR47268:SF4">
    <property type="entry name" value="ACYLPHOSPHATASE"/>
    <property type="match status" value="1"/>
</dbReference>
<protein>
    <recommendedName>
        <fullName evidence="3 5">acylphosphatase</fullName>
        <ecNumber evidence="2 5">3.6.1.7</ecNumber>
    </recommendedName>
</protein>
<evidence type="ECO:0000313" key="10">
    <source>
        <dbReference type="EMBL" id="OZT77982.1"/>
    </source>
</evidence>
<evidence type="ECO:0000313" key="8">
    <source>
        <dbReference type="EMBL" id="KIH71999.1"/>
    </source>
</evidence>
<dbReference type="InterPro" id="IPR017968">
    <property type="entry name" value="Acylphosphatase_CS"/>
</dbReference>
<dbReference type="EC" id="3.6.1.7" evidence="2 5"/>
<comment type="caution">
    <text evidence="8">The sequence shown here is derived from an EMBL/GenBank/DDBJ whole genome shotgun (WGS) entry which is preliminary data.</text>
</comment>
<dbReference type="Proteomes" id="UP000216682">
    <property type="component" value="Unassembled WGS sequence"/>
</dbReference>
<evidence type="ECO:0000256" key="5">
    <source>
        <dbReference type="PROSITE-ProRule" id="PRU00520"/>
    </source>
</evidence>
<evidence type="ECO:0000256" key="2">
    <source>
        <dbReference type="ARBA" id="ARBA00012150"/>
    </source>
</evidence>
<evidence type="ECO:0000256" key="3">
    <source>
        <dbReference type="ARBA" id="ARBA00015991"/>
    </source>
</evidence>
<dbReference type="Pfam" id="PF00708">
    <property type="entry name" value="Acylphosphatase"/>
    <property type="match status" value="1"/>
</dbReference>
<dbReference type="PANTHER" id="PTHR47268">
    <property type="entry name" value="ACYLPHOSPHATASE"/>
    <property type="match status" value="1"/>
</dbReference>
<reference evidence="9" key="4">
    <citation type="submission" date="2020-04" db="EMBL/GenBank/DDBJ databases">
        <authorList>
            <person name="Tanveer F."/>
            <person name="Xie Y."/>
            <person name="Shinwari Z.K."/>
        </authorList>
    </citation>
    <scope>NUCLEOTIDE SEQUENCE</scope>
    <source>
        <strain evidence="9">MOSEL-ME25</strain>
    </source>
</reference>
<dbReference type="InterPro" id="IPR036046">
    <property type="entry name" value="Acylphosphatase-like_dom_sf"/>
</dbReference>
<comment type="catalytic activity">
    <reaction evidence="4 5">
        <text>an acyl phosphate + H2O = a carboxylate + phosphate + H(+)</text>
        <dbReference type="Rhea" id="RHEA:14965"/>
        <dbReference type="ChEBI" id="CHEBI:15377"/>
        <dbReference type="ChEBI" id="CHEBI:15378"/>
        <dbReference type="ChEBI" id="CHEBI:29067"/>
        <dbReference type="ChEBI" id="CHEBI:43474"/>
        <dbReference type="ChEBI" id="CHEBI:59918"/>
        <dbReference type="EC" id="3.6.1.7"/>
    </reaction>
</comment>
<reference evidence="10 12" key="2">
    <citation type="submission" date="2017-07" db="EMBL/GenBank/DDBJ databases">
        <title>Shotgun whole genome sequences of three halophilic bacterial isolates.</title>
        <authorList>
            <person name="Pozzo T."/>
            <person name="Higdon S.M."/>
            <person name="Quillaguaman J."/>
        </authorList>
    </citation>
    <scope>NUCLEOTIDE SEQUENCE [LARGE SCALE GENOMIC DNA]</scope>
    <source>
        <strain evidence="10 12">BU-1</strain>
    </source>
</reference>
<dbReference type="Proteomes" id="UP000031546">
    <property type="component" value="Unassembled WGS sequence"/>
</dbReference>
<evidence type="ECO:0000313" key="13">
    <source>
        <dbReference type="Proteomes" id="UP000527860"/>
    </source>
</evidence>
<reference evidence="8 11" key="1">
    <citation type="submission" date="2015-01" db="EMBL/GenBank/DDBJ databases">
        <title>Genome sequences of high lactate-tolerant strain Salinicoccus roseus W12 with industrial interest.</title>
        <authorList>
            <person name="Wang H."/>
            <person name="Yu B."/>
        </authorList>
    </citation>
    <scope>NUCLEOTIDE SEQUENCE [LARGE SCALE GENOMIC DNA]</scope>
    <source>
        <strain evidence="8 11">W12</strain>
    </source>
</reference>
<dbReference type="STRING" id="45670.SN16_01160"/>
<name>A0A0C2HJU7_9STAP</name>
<reference evidence="9 13" key="5">
    <citation type="submission" date="2022-12" db="EMBL/GenBank/DDBJ databases">
        <title>Genome analysis and biological profiling of marine Salinicoccus roseus MOSEL-ME25.</title>
        <authorList>
            <person name="Mirza F.T."/>
            <person name="Xie Y."/>
            <person name="Shinwari Z.K."/>
        </authorList>
    </citation>
    <scope>NUCLEOTIDE SEQUENCE [LARGE SCALE GENOMIC DNA]</scope>
    <source>
        <strain evidence="9 13">MOSEL-ME25</strain>
    </source>
</reference>
<feature type="active site" evidence="5">
    <location>
        <position position="18"/>
    </location>
</feature>
<feature type="active site" evidence="5">
    <location>
        <position position="36"/>
    </location>
</feature>
<dbReference type="InterPro" id="IPR020456">
    <property type="entry name" value="Acylphosphatase"/>
</dbReference>
<dbReference type="InterPro" id="IPR001792">
    <property type="entry name" value="Acylphosphatase-like_dom"/>
</dbReference>
<accession>A0A0C2HJU7</accession>
<organism evidence="8 11">
    <name type="scientific">Salinicoccus roseus</name>
    <dbReference type="NCBI Taxonomy" id="45670"/>
    <lineage>
        <taxon>Bacteria</taxon>
        <taxon>Bacillati</taxon>
        <taxon>Bacillota</taxon>
        <taxon>Bacilli</taxon>
        <taxon>Bacillales</taxon>
        <taxon>Staphylococcaceae</taxon>
        <taxon>Salinicoccus</taxon>
    </lineage>
</organism>
<dbReference type="OrthoDB" id="9808093at2"/>